<dbReference type="SUPFAM" id="SSF53850">
    <property type="entry name" value="Periplasmic binding protein-like II"/>
    <property type="match status" value="1"/>
</dbReference>
<comment type="subcellular location">
    <subcellularLocation>
        <location evidence="1">Periplasm</location>
    </subcellularLocation>
</comment>
<evidence type="ECO:0000313" key="7">
    <source>
        <dbReference type="Proteomes" id="UP001196068"/>
    </source>
</evidence>
<dbReference type="PANTHER" id="PTHR30024">
    <property type="entry name" value="ALIPHATIC SULFONATES-BINDING PROTEIN-RELATED"/>
    <property type="match status" value="1"/>
</dbReference>
<dbReference type="Proteomes" id="UP001196068">
    <property type="component" value="Unassembled WGS sequence"/>
</dbReference>
<evidence type="ECO:0000259" key="5">
    <source>
        <dbReference type="Pfam" id="PF09084"/>
    </source>
</evidence>
<evidence type="ECO:0000256" key="3">
    <source>
        <dbReference type="ARBA" id="ARBA00022729"/>
    </source>
</evidence>
<name>A0AAF1JUD6_9PROT</name>
<dbReference type="InterPro" id="IPR015168">
    <property type="entry name" value="SsuA/THI5"/>
</dbReference>
<evidence type="ECO:0000313" key="6">
    <source>
        <dbReference type="EMBL" id="MBR0653601.1"/>
    </source>
</evidence>
<organism evidence="6 7">
    <name type="scientific">Plastoroseomonas arctica</name>
    <dbReference type="NCBI Taxonomy" id="1509237"/>
    <lineage>
        <taxon>Bacteria</taxon>
        <taxon>Pseudomonadati</taxon>
        <taxon>Pseudomonadota</taxon>
        <taxon>Alphaproteobacteria</taxon>
        <taxon>Acetobacterales</taxon>
        <taxon>Acetobacteraceae</taxon>
        <taxon>Plastoroseomonas</taxon>
    </lineage>
</organism>
<feature type="signal peptide" evidence="4">
    <location>
        <begin position="1"/>
        <end position="22"/>
    </location>
</feature>
<evidence type="ECO:0000256" key="4">
    <source>
        <dbReference type="SAM" id="SignalP"/>
    </source>
</evidence>
<dbReference type="RefSeq" id="WP_211872299.1">
    <property type="nucleotide sequence ID" value="NZ_JAAEDH010000001.1"/>
</dbReference>
<protein>
    <submittedName>
        <fullName evidence="6">ABC transporter substrate-binding protein</fullName>
    </submittedName>
</protein>
<dbReference type="GO" id="GO:0042597">
    <property type="term" value="C:periplasmic space"/>
    <property type="evidence" value="ECO:0007669"/>
    <property type="project" value="UniProtKB-SubCell"/>
</dbReference>
<gene>
    <name evidence="6" type="ORF">GXW79_00765</name>
</gene>
<reference evidence="6" key="2">
    <citation type="journal article" date="2021" name="Syst. Appl. Microbiol.">
        <title>Roseomonas hellenica sp. nov., isolated from roots of wild-growing Alkanna tinctoria.</title>
        <authorList>
            <person name="Rat A."/>
            <person name="Naranjo H.D."/>
            <person name="Lebbe L."/>
            <person name="Cnockaert M."/>
            <person name="Krigas N."/>
            <person name="Grigoriadou K."/>
            <person name="Maloupa E."/>
            <person name="Willems A."/>
        </authorList>
    </citation>
    <scope>NUCLEOTIDE SEQUENCE</scope>
    <source>
        <strain evidence="6">LMG 28251</strain>
    </source>
</reference>
<dbReference type="PANTHER" id="PTHR30024:SF47">
    <property type="entry name" value="TAURINE-BINDING PERIPLASMIC PROTEIN"/>
    <property type="match status" value="1"/>
</dbReference>
<comment type="similarity">
    <text evidence="2">Belongs to the bacterial solute-binding protein SsuA/TauA family.</text>
</comment>
<evidence type="ECO:0000256" key="1">
    <source>
        <dbReference type="ARBA" id="ARBA00004418"/>
    </source>
</evidence>
<sequence length="341" mass="37524">MTPTTRRALLAMPMLIPALARAQTAPEQREVELLGVRDPQLGMQLAVASHFGMFREEGLDVTIRWQSSGGEVMTIMGGGFPIGIGSQFGQIGLAAQNIPVKIICGFADIADTQGVVLAPHTRLSHPRELEGKRCAFTQGNNSPLMLKKLGQRFGFDETKIRMINMNPSEGVVAAARGDVDILLAWQPFLHRLTTLGGTLYVVGSKLLFTDPVTILPEAEKLLFSHSVMMATEEWIRTKPNTLKAMLRALIKADNLFKTDRPRAFGAVQEVLRIPAEPLQVMTEANKYGVLIDQPLVNSYDFTVEWALDIRRIPTRLTAASGISTTLLSQVDPARVTWRPQA</sequence>
<keyword evidence="3 4" id="KW-0732">Signal</keyword>
<dbReference type="Pfam" id="PF09084">
    <property type="entry name" value="NMT1"/>
    <property type="match status" value="1"/>
</dbReference>
<feature type="domain" description="SsuA/THI5-like" evidence="5">
    <location>
        <begin position="45"/>
        <end position="252"/>
    </location>
</feature>
<dbReference type="AlphaFoldDB" id="A0AAF1JUD6"/>
<comment type="caution">
    <text evidence="6">The sequence shown here is derived from an EMBL/GenBank/DDBJ whole genome shotgun (WGS) entry which is preliminary data.</text>
</comment>
<proteinExistence type="inferred from homology"/>
<evidence type="ECO:0000256" key="2">
    <source>
        <dbReference type="ARBA" id="ARBA00010742"/>
    </source>
</evidence>
<reference evidence="6" key="1">
    <citation type="submission" date="2020-01" db="EMBL/GenBank/DDBJ databases">
        <authorList>
            <person name="Rat A."/>
        </authorList>
    </citation>
    <scope>NUCLEOTIDE SEQUENCE</scope>
    <source>
        <strain evidence="6">LMG 28251</strain>
    </source>
</reference>
<feature type="chain" id="PRO_5041958899" evidence="4">
    <location>
        <begin position="23"/>
        <end position="341"/>
    </location>
</feature>
<accession>A0AAF1JUD6</accession>
<dbReference type="EMBL" id="JAAEDH010000001">
    <property type="protein sequence ID" value="MBR0653601.1"/>
    <property type="molecule type" value="Genomic_DNA"/>
</dbReference>
<dbReference type="Gene3D" id="3.40.190.10">
    <property type="entry name" value="Periplasmic binding protein-like II"/>
    <property type="match status" value="2"/>
</dbReference>
<keyword evidence="7" id="KW-1185">Reference proteome</keyword>